<dbReference type="InterPro" id="IPR016024">
    <property type="entry name" value="ARM-type_fold"/>
</dbReference>
<feature type="repeat" description="ARM" evidence="4">
    <location>
        <begin position="258"/>
        <end position="300"/>
    </location>
</feature>
<dbReference type="WBParaSite" id="Gr19_v10_g1758.t1">
    <property type="protein sequence ID" value="Gr19_v10_g1758.t1"/>
    <property type="gene ID" value="Gr19_v10_g1758"/>
</dbReference>
<keyword evidence="2" id="KW-0813">Transport</keyword>
<sequence length="383" mass="42220">MAKKLSFFLIFVALPFVCAKKHRRHTDDETWELGHFPWQSEFPIRQHPKIFAVIEKCCPKNDAKYCCSRSLFGRFGSDVSLLECQKDGDMTEDERYQAIKCGQSEFNANEGTKICKIHCCRAFQNFEGTHETSCSEACKNASINVGMTAIRQVQMLNDRHCPKTNPARFGEFLECLERDDLAAGSDPNARLAAVSRIGLLLWNGANLNEVAIAEFVSIGFLPVVVNCLKSADDKLLVEAARALSSITCRKAQEVVEAGAVLPLVKLLQSENMEVCKYSVVVVSDIAWRTNARESKIVEAGAVPPLVKLLQSPNMELCENTVLALRGIAFVEEREVVEAGAVPLLVKLLQSPNMKVCENAAATLKNITAASPDLALAVIARYLP</sequence>
<dbReference type="PANTHER" id="PTHR23316">
    <property type="entry name" value="IMPORTIN ALPHA"/>
    <property type="match status" value="1"/>
</dbReference>
<evidence type="ECO:0000313" key="7">
    <source>
        <dbReference type="WBParaSite" id="Gr19_v10_g1758.t1"/>
    </source>
</evidence>
<comment type="similarity">
    <text evidence="1">Belongs to the importin alpha family.</text>
</comment>
<keyword evidence="5" id="KW-0732">Signal</keyword>
<organism evidence="6 7">
    <name type="scientific">Globodera rostochiensis</name>
    <name type="common">Golden nematode worm</name>
    <name type="synonym">Heterodera rostochiensis</name>
    <dbReference type="NCBI Taxonomy" id="31243"/>
    <lineage>
        <taxon>Eukaryota</taxon>
        <taxon>Metazoa</taxon>
        <taxon>Ecdysozoa</taxon>
        <taxon>Nematoda</taxon>
        <taxon>Chromadorea</taxon>
        <taxon>Rhabditida</taxon>
        <taxon>Tylenchina</taxon>
        <taxon>Tylenchomorpha</taxon>
        <taxon>Tylenchoidea</taxon>
        <taxon>Heteroderidae</taxon>
        <taxon>Heteroderinae</taxon>
        <taxon>Globodera</taxon>
    </lineage>
</organism>
<dbReference type="GO" id="GO:0015031">
    <property type="term" value="P:protein transport"/>
    <property type="evidence" value="ECO:0007669"/>
    <property type="project" value="UniProtKB-KW"/>
</dbReference>
<dbReference type="Proteomes" id="UP000887572">
    <property type="component" value="Unplaced"/>
</dbReference>
<feature type="repeat" description="ARM" evidence="4">
    <location>
        <begin position="300"/>
        <end position="328"/>
    </location>
</feature>
<evidence type="ECO:0000256" key="5">
    <source>
        <dbReference type="SAM" id="SignalP"/>
    </source>
</evidence>
<keyword evidence="6" id="KW-1185">Reference proteome</keyword>
<dbReference type="AlphaFoldDB" id="A0A914HIV9"/>
<proteinExistence type="inferred from homology"/>
<evidence type="ECO:0000256" key="4">
    <source>
        <dbReference type="PROSITE-ProRule" id="PRU00259"/>
    </source>
</evidence>
<feature type="chain" id="PRO_5036926851" evidence="5">
    <location>
        <begin position="20"/>
        <end position="383"/>
    </location>
</feature>
<evidence type="ECO:0000256" key="2">
    <source>
        <dbReference type="ARBA" id="ARBA00022448"/>
    </source>
</evidence>
<accession>A0A914HIV9</accession>
<name>A0A914HIV9_GLORO</name>
<protein>
    <submittedName>
        <fullName evidence="7">Uncharacterized protein</fullName>
    </submittedName>
</protein>
<feature type="repeat" description="ARM" evidence="4">
    <location>
        <begin position="339"/>
        <end position="367"/>
    </location>
</feature>
<keyword evidence="3" id="KW-0653">Protein transport</keyword>
<dbReference type="InterPro" id="IPR011989">
    <property type="entry name" value="ARM-like"/>
</dbReference>
<evidence type="ECO:0000256" key="3">
    <source>
        <dbReference type="ARBA" id="ARBA00022927"/>
    </source>
</evidence>
<feature type="signal peptide" evidence="5">
    <location>
        <begin position="1"/>
        <end position="19"/>
    </location>
</feature>
<evidence type="ECO:0000313" key="6">
    <source>
        <dbReference type="Proteomes" id="UP000887572"/>
    </source>
</evidence>
<reference evidence="7" key="1">
    <citation type="submission" date="2022-11" db="UniProtKB">
        <authorList>
            <consortium name="WormBaseParasite"/>
        </authorList>
    </citation>
    <scope>IDENTIFICATION</scope>
</reference>
<dbReference type="Pfam" id="PF00514">
    <property type="entry name" value="Arm"/>
    <property type="match status" value="3"/>
</dbReference>
<evidence type="ECO:0000256" key="1">
    <source>
        <dbReference type="ARBA" id="ARBA00010394"/>
    </source>
</evidence>
<dbReference type="SMART" id="SM00185">
    <property type="entry name" value="ARM"/>
    <property type="match status" value="4"/>
</dbReference>
<dbReference type="SUPFAM" id="SSF48371">
    <property type="entry name" value="ARM repeat"/>
    <property type="match status" value="1"/>
</dbReference>
<dbReference type="Gene3D" id="1.25.10.10">
    <property type="entry name" value="Leucine-rich Repeat Variant"/>
    <property type="match status" value="2"/>
</dbReference>
<dbReference type="InterPro" id="IPR000225">
    <property type="entry name" value="Armadillo"/>
</dbReference>
<dbReference type="PROSITE" id="PS50176">
    <property type="entry name" value="ARM_REPEAT"/>
    <property type="match status" value="3"/>
</dbReference>